<dbReference type="GO" id="GO:0043565">
    <property type="term" value="F:sequence-specific DNA binding"/>
    <property type="evidence" value="ECO:0007669"/>
    <property type="project" value="InterPro"/>
</dbReference>
<gene>
    <name evidence="5" type="ORF">GCM10017566_53950</name>
</gene>
<evidence type="ECO:0000256" key="2">
    <source>
        <dbReference type="ARBA" id="ARBA00023125"/>
    </source>
</evidence>
<evidence type="ECO:0000313" key="6">
    <source>
        <dbReference type="Proteomes" id="UP000658656"/>
    </source>
</evidence>
<accession>A0A8H9J1C8</accession>
<name>A0A8H9J1C8_9PSEU</name>
<dbReference type="SMART" id="SM00342">
    <property type="entry name" value="HTH_ARAC"/>
    <property type="match status" value="1"/>
</dbReference>
<sequence length="312" mass="35472">MKQPFRVERLTDMTEEERDAARVLGPHLVRVARGTTPRLRVAAVATPRMVVGTVAYGCEVAIDLQAPQEDYFVVTVLSGRLVCRHGDRWLELRRGEVLAASPVQLRALRCSPGCLFRIIRIRPDLLLARLAPLLAFPPEGLVSFRPLVRTLRSASDPLVRSAQRLLMGRPDDRLTRYVEEVLVDWLVRAQPHQFSSRFRREARDVAELVAFVRVLMDSDPFGGRSMSHYAQLAGVSLAELTAAFQEEGCLPHEYLRAVRLDCVQRLLARAGQPSVRAAAEQCGFRDNALFNKWYYQRFGEWPWQTARRGRAR</sequence>
<dbReference type="Pfam" id="PF14525">
    <property type="entry name" value="AraC_binding_2"/>
    <property type="match status" value="1"/>
</dbReference>
<evidence type="ECO:0000256" key="1">
    <source>
        <dbReference type="ARBA" id="ARBA00023015"/>
    </source>
</evidence>
<reference evidence="5" key="1">
    <citation type="journal article" date="2014" name="Int. J. Syst. Evol. Microbiol.">
        <title>Complete genome sequence of Corynebacterium casei LMG S-19264T (=DSM 44701T), isolated from a smear-ripened cheese.</title>
        <authorList>
            <consortium name="US DOE Joint Genome Institute (JGI-PGF)"/>
            <person name="Walter F."/>
            <person name="Albersmeier A."/>
            <person name="Kalinowski J."/>
            <person name="Ruckert C."/>
        </authorList>
    </citation>
    <scope>NUCLEOTIDE SEQUENCE</scope>
    <source>
        <strain evidence="5">CGMCC 4.7679</strain>
    </source>
</reference>
<dbReference type="GO" id="GO:0003700">
    <property type="term" value="F:DNA-binding transcription factor activity"/>
    <property type="evidence" value="ECO:0007669"/>
    <property type="project" value="InterPro"/>
</dbReference>
<evidence type="ECO:0000259" key="4">
    <source>
        <dbReference type="PROSITE" id="PS01124"/>
    </source>
</evidence>
<dbReference type="PANTHER" id="PTHR46796">
    <property type="entry name" value="HTH-TYPE TRANSCRIPTIONAL ACTIVATOR RHAS-RELATED"/>
    <property type="match status" value="1"/>
</dbReference>
<dbReference type="InterPro" id="IPR050204">
    <property type="entry name" value="AraC_XylS_family_regulators"/>
</dbReference>
<keyword evidence="2" id="KW-0238">DNA-binding</keyword>
<evidence type="ECO:0000313" key="5">
    <source>
        <dbReference type="EMBL" id="GHF73239.1"/>
    </source>
</evidence>
<keyword evidence="1" id="KW-0805">Transcription regulation</keyword>
<dbReference type="EMBL" id="BNAV01000009">
    <property type="protein sequence ID" value="GHF73239.1"/>
    <property type="molecule type" value="Genomic_DNA"/>
</dbReference>
<evidence type="ECO:0000256" key="3">
    <source>
        <dbReference type="ARBA" id="ARBA00023163"/>
    </source>
</evidence>
<feature type="domain" description="HTH araC/xylS-type" evidence="4">
    <location>
        <begin position="206"/>
        <end position="308"/>
    </location>
</feature>
<dbReference type="Gene3D" id="1.10.10.60">
    <property type="entry name" value="Homeodomain-like"/>
    <property type="match status" value="1"/>
</dbReference>
<dbReference type="AlphaFoldDB" id="A0A8H9J1C8"/>
<dbReference type="OrthoDB" id="3613232at2"/>
<dbReference type="PROSITE" id="PS01124">
    <property type="entry name" value="HTH_ARAC_FAMILY_2"/>
    <property type="match status" value="1"/>
</dbReference>
<reference evidence="5" key="2">
    <citation type="submission" date="2020-09" db="EMBL/GenBank/DDBJ databases">
        <authorList>
            <person name="Sun Q."/>
            <person name="Zhou Y."/>
        </authorList>
    </citation>
    <scope>NUCLEOTIDE SEQUENCE</scope>
    <source>
        <strain evidence="5">CGMCC 4.7679</strain>
    </source>
</reference>
<keyword evidence="3" id="KW-0804">Transcription</keyword>
<dbReference type="Proteomes" id="UP000658656">
    <property type="component" value="Unassembled WGS sequence"/>
</dbReference>
<organism evidence="5 6">
    <name type="scientific">Amycolatopsis bartoniae</name>
    <dbReference type="NCBI Taxonomy" id="941986"/>
    <lineage>
        <taxon>Bacteria</taxon>
        <taxon>Bacillati</taxon>
        <taxon>Actinomycetota</taxon>
        <taxon>Actinomycetes</taxon>
        <taxon>Pseudonocardiales</taxon>
        <taxon>Pseudonocardiaceae</taxon>
        <taxon>Amycolatopsis</taxon>
    </lineage>
</organism>
<dbReference type="InterPro" id="IPR035418">
    <property type="entry name" value="AraC-bd_2"/>
</dbReference>
<comment type="caution">
    <text evidence="5">The sequence shown here is derived from an EMBL/GenBank/DDBJ whole genome shotgun (WGS) entry which is preliminary data.</text>
</comment>
<keyword evidence="6" id="KW-1185">Reference proteome</keyword>
<protein>
    <recommendedName>
        <fullName evidence="4">HTH araC/xylS-type domain-containing protein</fullName>
    </recommendedName>
</protein>
<dbReference type="Pfam" id="PF12833">
    <property type="entry name" value="HTH_18"/>
    <property type="match status" value="1"/>
</dbReference>
<dbReference type="InterPro" id="IPR018060">
    <property type="entry name" value="HTH_AraC"/>
</dbReference>
<proteinExistence type="predicted"/>